<reference evidence="1 2" key="1">
    <citation type="submission" date="2019-02" db="EMBL/GenBank/DDBJ databases">
        <title>Deep-cultivation of Planctomycetes and their phenomic and genomic characterization uncovers novel biology.</title>
        <authorList>
            <person name="Wiegand S."/>
            <person name="Jogler M."/>
            <person name="Boedeker C."/>
            <person name="Pinto D."/>
            <person name="Vollmers J."/>
            <person name="Rivas-Marin E."/>
            <person name="Kohn T."/>
            <person name="Peeters S.H."/>
            <person name="Heuer A."/>
            <person name="Rast P."/>
            <person name="Oberbeckmann S."/>
            <person name="Bunk B."/>
            <person name="Jeske O."/>
            <person name="Meyerdierks A."/>
            <person name="Storesund J.E."/>
            <person name="Kallscheuer N."/>
            <person name="Luecker S."/>
            <person name="Lage O.M."/>
            <person name="Pohl T."/>
            <person name="Merkel B.J."/>
            <person name="Hornburger P."/>
            <person name="Mueller R.-W."/>
            <person name="Bruemmer F."/>
            <person name="Labrenz M."/>
            <person name="Spormann A.M."/>
            <person name="Op den Camp H."/>
            <person name="Overmann J."/>
            <person name="Amann R."/>
            <person name="Jetten M.S.M."/>
            <person name="Mascher T."/>
            <person name="Medema M.H."/>
            <person name="Devos D.P."/>
            <person name="Kaster A.-K."/>
            <person name="Ovreas L."/>
            <person name="Rohde M."/>
            <person name="Galperin M.Y."/>
            <person name="Jogler C."/>
        </authorList>
    </citation>
    <scope>NUCLEOTIDE SEQUENCE [LARGE SCALE GENOMIC DNA]</scope>
    <source>
        <strain evidence="1 2">Pan241w</strain>
    </source>
</reference>
<gene>
    <name evidence="1" type="ORF">Pan241w_29750</name>
</gene>
<sequence length="44" mass="5021">MFQKDLSLCADFLSRHPGIQIEYDPRVTFRSNESRTKMSGSASL</sequence>
<dbReference type="EMBL" id="CP036269">
    <property type="protein sequence ID" value="QDT42880.1"/>
    <property type="molecule type" value="Genomic_DNA"/>
</dbReference>
<dbReference type="AlphaFoldDB" id="A0A517RG86"/>
<proteinExistence type="predicted"/>
<protein>
    <submittedName>
        <fullName evidence="1">Uncharacterized protein</fullName>
    </submittedName>
</protein>
<evidence type="ECO:0000313" key="1">
    <source>
        <dbReference type="EMBL" id="QDT42880.1"/>
    </source>
</evidence>
<organism evidence="1 2">
    <name type="scientific">Gimesia alba</name>
    <dbReference type="NCBI Taxonomy" id="2527973"/>
    <lineage>
        <taxon>Bacteria</taxon>
        <taxon>Pseudomonadati</taxon>
        <taxon>Planctomycetota</taxon>
        <taxon>Planctomycetia</taxon>
        <taxon>Planctomycetales</taxon>
        <taxon>Planctomycetaceae</taxon>
        <taxon>Gimesia</taxon>
    </lineage>
</organism>
<dbReference type="Proteomes" id="UP000317171">
    <property type="component" value="Chromosome"/>
</dbReference>
<name>A0A517RG86_9PLAN</name>
<keyword evidence="2" id="KW-1185">Reference proteome</keyword>
<dbReference type="KEGG" id="gaz:Pan241w_29750"/>
<evidence type="ECO:0000313" key="2">
    <source>
        <dbReference type="Proteomes" id="UP000317171"/>
    </source>
</evidence>
<accession>A0A517RG86</accession>